<reference evidence="2" key="2">
    <citation type="submission" date="2015-06" db="UniProtKB">
        <authorList>
            <consortium name="EnsemblPlants"/>
        </authorList>
    </citation>
    <scope>IDENTIFICATION</scope>
    <source>
        <strain evidence="2">cv. Heinz 1706</strain>
    </source>
</reference>
<sequence>MTSGHHDPYALGDTRAAMAETKGHNTARAAARLYETRILHTDRHTMGVGHARSRYLNNKEGDAKGKASGWSEVVTR</sequence>
<evidence type="ECO:0000256" key="1">
    <source>
        <dbReference type="SAM" id="MobiDB-lite"/>
    </source>
</evidence>
<feature type="region of interest" description="Disordered" evidence="1">
    <location>
        <begin position="1"/>
        <end position="25"/>
    </location>
</feature>
<protein>
    <submittedName>
        <fullName evidence="2">Uncharacterized protein</fullName>
    </submittedName>
</protein>
<name>K4D8D0_SOLLC</name>
<dbReference type="InParanoid" id="K4D8D0"/>
<dbReference type="HOGENOM" id="CLU_2675782_0_0_1"/>
<dbReference type="PaxDb" id="4081-Solyc11g044630.1.1"/>
<dbReference type="EnsemblPlants" id="Solyc11g044630.1.1">
    <property type="protein sequence ID" value="Solyc11g044630.1.1"/>
    <property type="gene ID" value="Solyc11g044630.1"/>
</dbReference>
<organism evidence="2">
    <name type="scientific">Solanum lycopersicum</name>
    <name type="common">Tomato</name>
    <name type="synonym">Lycopersicon esculentum</name>
    <dbReference type="NCBI Taxonomy" id="4081"/>
    <lineage>
        <taxon>Eukaryota</taxon>
        <taxon>Viridiplantae</taxon>
        <taxon>Streptophyta</taxon>
        <taxon>Embryophyta</taxon>
        <taxon>Tracheophyta</taxon>
        <taxon>Spermatophyta</taxon>
        <taxon>Magnoliopsida</taxon>
        <taxon>eudicotyledons</taxon>
        <taxon>Gunneridae</taxon>
        <taxon>Pentapetalae</taxon>
        <taxon>asterids</taxon>
        <taxon>lamiids</taxon>
        <taxon>Solanales</taxon>
        <taxon>Solanaceae</taxon>
        <taxon>Solanoideae</taxon>
        <taxon>Solaneae</taxon>
        <taxon>Solanum</taxon>
        <taxon>Solanum subgen. Lycopersicon</taxon>
    </lineage>
</organism>
<proteinExistence type="predicted"/>
<keyword evidence="3" id="KW-1185">Reference proteome</keyword>
<reference evidence="2" key="1">
    <citation type="journal article" date="2012" name="Nature">
        <title>The tomato genome sequence provides insights into fleshy fruit evolution.</title>
        <authorList>
            <consortium name="Tomato Genome Consortium"/>
        </authorList>
    </citation>
    <scope>NUCLEOTIDE SEQUENCE [LARGE SCALE GENOMIC DNA]</scope>
    <source>
        <strain evidence="2">cv. Heinz 1706</strain>
    </source>
</reference>
<dbReference type="AlphaFoldDB" id="K4D8D0"/>
<dbReference type="Proteomes" id="UP000004994">
    <property type="component" value="Chromosome 11"/>
</dbReference>
<dbReference type="Gramene" id="Solyc11g044630.1.1">
    <property type="protein sequence ID" value="Solyc11g044630.1.1"/>
    <property type="gene ID" value="Solyc11g044630.1"/>
</dbReference>
<evidence type="ECO:0000313" key="2">
    <source>
        <dbReference type="EnsemblPlants" id="Solyc11g044630.1.1"/>
    </source>
</evidence>
<dbReference type="PhylomeDB" id="K4D8D0"/>
<evidence type="ECO:0000313" key="3">
    <source>
        <dbReference type="Proteomes" id="UP000004994"/>
    </source>
</evidence>
<accession>K4D8D0</accession>